<dbReference type="OrthoDB" id="6348147at2759"/>
<evidence type="ECO:0000259" key="3">
    <source>
        <dbReference type="Pfam" id="PF17791"/>
    </source>
</evidence>
<evidence type="ECO:0000256" key="2">
    <source>
        <dbReference type="ARBA" id="ARBA00023295"/>
    </source>
</evidence>
<dbReference type="Pfam" id="PF17791">
    <property type="entry name" value="MG3"/>
    <property type="match status" value="1"/>
</dbReference>
<accession>A0A7R8CT33</accession>
<feature type="domain" description="Macroglobulin" evidence="3">
    <location>
        <begin position="20"/>
        <end position="86"/>
    </location>
</feature>
<dbReference type="PROSITE" id="PS01034">
    <property type="entry name" value="GH16_1"/>
    <property type="match status" value="1"/>
</dbReference>
<evidence type="ECO:0000256" key="1">
    <source>
        <dbReference type="ARBA" id="ARBA00022801"/>
    </source>
</evidence>
<dbReference type="EMBL" id="HG994583">
    <property type="protein sequence ID" value="CAF2922611.1"/>
    <property type="molecule type" value="Genomic_DNA"/>
</dbReference>
<dbReference type="GO" id="GO:0004553">
    <property type="term" value="F:hydrolase activity, hydrolyzing O-glycosyl compounds"/>
    <property type="evidence" value="ECO:0007669"/>
    <property type="project" value="InterPro"/>
</dbReference>
<dbReference type="Proteomes" id="UP000675881">
    <property type="component" value="Chromosome 4"/>
</dbReference>
<proteinExistence type="predicted"/>
<evidence type="ECO:0000313" key="5">
    <source>
        <dbReference type="Proteomes" id="UP000675881"/>
    </source>
</evidence>
<dbReference type="Gene3D" id="2.60.40.1940">
    <property type="match status" value="1"/>
</dbReference>
<sequence>MGSWEISVINNEVDDLVRSFKSDEVDFEICGNYTHGSTVKGSVKVNLEHIYINHWSAPNILSSYSKKSVIAEDDSCTTVSINNTVLAKSPYKKETPFLVTAKLTEVGTEIVLELSKREKVIFTHAELDFGDSSLEHIIGQFRYVMLLELQEHASVQKTYK</sequence>
<dbReference type="InterPro" id="IPR041555">
    <property type="entry name" value="MG3"/>
</dbReference>
<protein>
    <submittedName>
        <fullName evidence="4">(salmon louse) hypothetical protein</fullName>
    </submittedName>
</protein>
<name>A0A7R8CT33_LEPSM</name>
<organism evidence="4 5">
    <name type="scientific">Lepeophtheirus salmonis</name>
    <name type="common">Salmon louse</name>
    <name type="synonym">Caligus salmonis</name>
    <dbReference type="NCBI Taxonomy" id="72036"/>
    <lineage>
        <taxon>Eukaryota</taxon>
        <taxon>Metazoa</taxon>
        <taxon>Ecdysozoa</taxon>
        <taxon>Arthropoda</taxon>
        <taxon>Crustacea</taxon>
        <taxon>Multicrustacea</taxon>
        <taxon>Hexanauplia</taxon>
        <taxon>Copepoda</taxon>
        <taxon>Siphonostomatoida</taxon>
        <taxon>Caligidae</taxon>
        <taxon>Lepeophtheirus</taxon>
    </lineage>
</organism>
<reference evidence="4" key="1">
    <citation type="submission" date="2021-02" db="EMBL/GenBank/DDBJ databases">
        <authorList>
            <person name="Bekaert M."/>
        </authorList>
    </citation>
    <scope>NUCLEOTIDE SEQUENCE</scope>
    <source>
        <strain evidence="4">IoA-00</strain>
    </source>
</reference>
<evidence type="ECO:0000313" key="4">
    <source>
        <dbReference type="EMBL" id="CAF2922611.1"/>
    </source>
</evidence>
<gene>
    <name evidence="4" type="ORF">LSAA_8885</name>
</gene>
<dbReference type="GO" id="GO:0005975">
    <property type="term" value="P:carbohydrate metabolic process"/>
    <property type="evidence" value="ECO:0007669"/>
    <property type="project" value="InterPro"/>
</dbReference>
<dbReference type="AlphaFoldDB" id="A0A7R8CT33"/>
<keyword evidence="5" id="KW-1185">Reference proteome</keyword>
<keyword evidence="2" id="KW-0326">Glycosidase</keyword>
<dbReference type="InterPro" id="IPR008263">
    <property type="entry name" value="GH16_AS"/>
</dbReference>
<keyword evidence="1" id="KW-0378">Hydrolase</keyword>